<keyword evidence="2" id="KW-1185">Reference proteome</keyword>
<evidence type="ECO:0000313" key="2">
    <source>
        <dbReference type="Proteomes" id="UP001241377"/>
    </source>
</evidence>
<comment type="caution">
    <text evidence="1">The sequence shown here is derived from an EMBL/GenBank/DDBJ whole genome shotgun (WGS) entry which is preliminary data.</text>
</comment>
<gene>
    <name evidence="1" type="ORF">QFC19_008428</name>
</gene>
<dbReference type="Proteomes" id="UP001241377">
    <property type="component" value="Unassembled WGS sequence"/>
</dbReference>
<proteinExistence type="predicted"/>
<name>A0ACC2V385_9TREE</name>
<reference evidence="1" key="1">
    <citation type="submission" date="2023-04" db="EMBL/GenBank/DDBJ databases">
        <title>Draft Genome sequencing of Naganishia species isolated from polar environments using Oxford Nanopore Technology.</title>
        <authorList>
            <person name="Leo P."/>
            <person name="Venkateswaran K."/>
        </authorList>
    </citation>
    <scope>NUCLEOTIDE SEQUENCE</scope>
    <source>
        <strain evidence="1">MNA-CCFEE 5261</strain>
    </source>
</reference>
<sequence length="223" mass="24781">MTGNLLYTTSIVINLYLISVQYYNDDLETVFWSQLPFVVGSLGTVIFDAIIIMQKVYFSDKAPSTTPENPLHFQKPDWYTSNFEDQISPSTAEHGPPLPNEHTRLLSSPKSYTAIVEPPQHYVLISSKNHSTNSQTNFLTNTIRSFSRNSFSGRSGSFSYPTSPVKPSVPRPIAKDLSTSLIPSIVESYSSVSKKMLDDSKVPFLPIDFLEVTPSGSSVDQTT</sequence>
<evidence type="ECO:0000313" key="1">
    <source>
        <dbReference type="EMBL" id="KAJ9093301.1"/>
    </source>
</evidence>
<organism evidence="1 2">
    <name type="scientific">Naganishia cerealis</name>
    <dbReference type="NCBI Taxonomy" id="610337"/>
    <lineage>
        <taxon>Eukaryota</taxon>
        <taxon>Fungi</taxon>
        <taxon>Dikarya</taxon>
        <taxon>Basidiomycota</taxon>
        <taxon>Agaricomycotina</taxon>
        <taxon>Tremellomycetes</taxon>
        <taxon>Filobasidiales</taxon>
        <taxon>Filobasidiaceae</taxon>
        <taxon>Naganishia</taxon>
    </lineage>
</organism>
<dbReference type="EMBL" id="JASBWR010000125">
    <property type="protein sequence ID" value="KAJ9093301.1"/>
    <property type="molecule type" value="Genomic_DNA"/>
</dbReference>
<protein>
    <submittedName>
        <fullName evidence="1">Uncharacterized protein</fullName>
    </submittedName>
</protein>
<accession>A0ACC2V385</accession>